<keyword evidence="3" id="KW-1185">Reference proteome</keyword>
<evidence type="ECO:0000313" key="2">
    <source>
        <dbReference type="EMBL" id="VDP26334.1"/>
    </source>
</evidence>
<dbReference type="WBParaSite" id="ECPE_0000065701-mRNA-1">
    <property type="protein sequence ID" value="ECPE_0000065701-mRNA-1"/>
    <property type="gene ID" value="ECPE_0000065701"/>
</dbReference>
<evidence type="ECO:0000313" key="4">
    <source>
        <dbReference type="WBParaSite" id="ECPE_0000065701-mRNA-1"/>
    </source>
</evidence>
<evidence type="ECO:0000256" key="1">
    <source>
        <dbReference type="SAM" id="MobiDB-lite"/>
    </source>
</evidence>
<evidence type="ECO:0000313" key="3">
    <source>
        <dbReference type="Proteomes" id="UP000272942"/>
    </source>
</evidence>
<reference evidence="2 3" key="2">
    <citation type="submission" date="2018-11" db="EMBL/GenBank/DDBJ databases">
        <authorList>
            <consortium name="Pathogen Informatics"/>
        </authorList>
    </citation>
    <scope>NUCLEOTIDE SEQUENCE [LARGE SCALE GENOMIC DNA]</scope>
    <source>
        <strain evidence="2 3">Egypt</strain>
    </source>
</reference>
<feature type="region of interest" description="Disordered" evidence="1">
    <location>
        <begin position="63"/>
        <end position="99"/>
    </location>
</feature>
<organism evidence="4">
    <name type="scientific">Echinostoma caproni</name>
    <dbReference type="NCBI Taxonomy" id="27848"/>
    <lineage>
        <taxon>Eukaryota</taxon>
        <taxon>Metazoa</taxon>
        <taxon>Spiralia</taxon>
        <taxon>Lophotrochozoa</taxon>
        <taxon>Platyhelminthes</taxon>
        <taxon>Trematoda</taxon>
        <taxon>Digenea</taxon>
        <taxon>Plagiorchiida</taxon>
        <taxon>Echinostomata</taxon>
        <taxon>Echinostomatoidea</taxon>
        <taxon>Echinostomatidae</taxon>
        <taxon>Echinostoma</taxon>
    </lineage>
</organism>
<dbReference type="Proteomes" id="UP000272942">
    <property type="component" value="Unassembled WGS sequence"/>
</dbReference>
<feature type="compositionally biased region" description="Polar residues" evidence="1">
    <location>
        <begin position="65"/>
        <end position="79"/>
    </location>
</feature>
<reference evidence="4" key="1">
    <citation type="submission" date="2016-06" db="UniProtKB">
        <authorList>
            <consortium name="WormBaseParasite"/>
        </authorList>
    </citation>
    <scope>IDENTIFICATION</scope>
</reference>
<proteinExistence type="predicted"/>
<feature type="compositionally biased region" description="Polar residues" evidence="1">
    <location>
        <begin position="88"/>
        <end position="99"/>
    </location>
</feature>
<sequence>MSQNAVVSTHISKLAQDSLREVKRLRIILTRLLANVTNTGEEESDGTDNLPECETGVKQLPKTGAATTSNLGMTDSKTTIDALDSPRGPSQTGKKSTLSENLQPHRLIAQIRDCFEVLDELARHMRNSRVRSCMGDLGLHNALSLITTVDQLEFPTDVLGDESDAFAVRRADWLVDRWDAERWKNRYCERAHTILEGLLACSMFQRSHLNSEQKRRMRDSVLNSPRDVRCDLECLLNEIHAFFPKLIITLVESGSSISVVHVKVGYIISVISYVFCPLNVYQ</sequence>
<dbReference type="EMBL" id="UZAN01002513">
    <property type="protein sequence ID" value="VDP26334.1"/>
    <property type="molecule type" value="Genomic_DNA"/>
</dbReference>
<name>A0A183A122_9TREM</name>
<dbReference type="OrthoDB" id="1868004at2759"/>
<gene>
    <name evidence="2" type="ORF">ECPE_LOCUS657</name>
</gene>
<accession>A0A183A122</accession>
<protein>
    <submittedName>
        <fullName evidence="4">Nipped-B protein</fullName>
    </submittedName>
</protein>
<dbReference type="AlphaFoldDB" id="A0A183A122"/>